<dbReference type="GO" id="GO:0000724">
    <property type="term" value="P:double-strand break repair via homologous recombination"/>
    <property type="evidence" value="ECO:0007669"/>
    <property type="project" value="TreeGrafter"/>
</dbReference>
<sequence length="435" mass="49166">LRILISTDNHLGVWEKDETRRDDSFRTFEEVLQLAVEKRVDTVLLGGDLFHENKPSRSTLVKAIQLLSKYCLNDRPIRFRILSDQSVNFVSGRVNFENPNLNIGLPVFTIHGNHDDPAGQDSLSAVDILSQTGLVNYFGKHVRGGAARITLSPVLIEKGSTRLCLYGLGNIRDERLGRSFQTPGCVQWQRPASTPGYPSDCWINMFVLHQNRVQHTAFAKACVREEHLPPFLDLVVWGHEHECRQAGGWVFGFGRYIVQPGSSVATALSEGESRPKHALLLEVKGTNFRLQKFRLRTVRPFEFESVALRDVQPPLKPEDTEEVTRFLTAKVGATEVHQRRYRRDGGNPDSAPLLPLIRLRVDYTGFSTVNSQRLGQRFVGKVANPHDMLQWTKAPARSRRDEEGAYLRPDALDQSRIEDLIRQHLGPNALEVLLG</sequence>
<dbReference type="Pfam" id="PF00149">
    <property type="entry name" value="Metallophos"/>
    <property type="match status" value="1"/>
</dbReference>
<dbReference type="Pfam" id="PF04152">
    <property type="entry name" value="Mre11_DNA_bind"/>
    <property type="match status" value="1"/>
</dbReference>
<keyword evidence="1" id="KW-0378">Hydrolase</keyword>
<dbReference type="PANTHER" id="PTHR10139">
    <property type="entry name" value="DOUBLE-STRAND BREAK REPAIR PROTEIN MRE11"/>
    <property type="match status" value="1"/>
</dbReference>
<dbReference type="OrthoDB" id="30417at2759"/>
<dbReference type="Proteomes" id="UP000001058">
    <property type="component" value="Unassembled WGS sequence"/>
</dbReference>
<dbReference type="GO" id="GO:0030870">
    <property type="term" value="C:Mre11 complex"/>
    <property type="evidence" value="ECO:0007669"/>
    <property type="project" value="TreeGrafter"/>
</dbReference>
<dbReference type="GeneID" id="9622030"/>
<dbReference type="FunFam" id="3.60.21.10:FF:000345">
    <property type="entry name" value="MRE11 eukaryotic DNA repair protein"/>
    <property type="match status" value="1"/>
</dbReference>
<name>D8TIU9_VOLCA</name>
<dbReference type="GO" id="GO:0007095">
    <property type="term" value="P:mitotic G2 DNA damage checkpoint signaling"/>
    <property type="evidence" value="ECO:0007669"/>
    <property type="project" value="TreeGrafter"/>
</dbReference>
<evidence type="ECO:0000313" key="4">
    <source>
        <dbReference type="Proteomes" id="UP000001058"/>
    </source>
</evidence>
<dbReference type="GO" id="GO:0035861">
    <property type="term" value="C:site of double-strand break"/>
    <property type="evidence" value="ECO:0007669"/>
    <property type="project" value="TreeGrafter"/>
</dbReference>
<dbReference type="SMART" id="SM01347">
    <property type="entry name" value="Mre11_DNA_bind"/>
    <property type="match status" value="1"/>
</dbReference>
<dbReference type="eggNOG" id="KOG2310">
    <property type="taxonomic scope" value="Eukaryota"/>
</dbReference>
<dbReference type="PANTHER" id="PTHR10139:SF1">
    <property type="entry name" value="DOUBLE-STRAND BREAK REPAIR PROTEIN MRE11"/>
    <property type="match status" value="1"/>
</dbReference>
<dbReference type="InterPro" id="IPR041796">
    <property type="entry name" value="Mre11_N"/>
</dbReference>
<keyword evidence="4" id="KW-1185">Reference proteome</keyword>
<dbReference type="InterPro" id="IPR007281">
    <property type="entry name" value="Mre11_DNA-bd"/>
</dbReference>
<dbReference type="InterPro" id="IPR038487">
    <property type="entry name" value="Mre11_capping_dom"/>
</dbReference>
<feature type="domain" description="Mre11 DNA-binding" evidence="2">
    <location>
        <begin position="288"/>
        <end position="432"/>
    </location>
</feature>
<dbReference type="EMBL" id="GL378324">
    <property type="protein sequence ID" value="EFJ52429.1"/>
    <property type="molecule type" value="Genomic_DNA"/>
</dbReference>
<proteinExistence type="predicted"/>
<dbReference type="Gene3D" id="3.30.110.110">
    <property type="entry name" value="Mre11, capping domain"/>
    <property type="match status" value="1"/>
</dbReference>
<protein>
    <recommendedName>
        <fullName evidence="2">Mre11 DNA-binding domain-containing protein</fullName>
    </recommendedName>
</protein>
<dbReference type="Gene3D" id="3.60.21.10">
    <property type="match status" value="1"/>
</dbReference>
<dbReference type="SUPFAM" id="SSF56300">
    <property type="entry name" value="Metallo-dependent phosphatases"/>
    <property type="match status" value="1"/>
</dbReference>
<dbReference type="STRING" id="3068.D8TIU9"/>
<dbReference type="GO" id="GO:0000014">
    <property type="term" value="F:single-stranded DNA endodeoxyribonuclease activity"/>
    <property type="evidence" value="ECO:0007669"/>
    <property type="project" value="TreeGrafter"/>
</dbReference>
<dbReference type="GO" id="GO:0006303">
    <property type="term" value="P:double-strand break repair via nonhomologous end joining"/>
    <property type="evidence" value="ECO:0007669"/>
    <property type="project" value="TreeGrafter"/>
</dbReference>
<organism evidence="4">
    <name type="scientific">Volvox carteri f. nagariensis</name>
    <dbReference type="NCBI Taxonomy" id="3068"/>
    <lineage>
        <taxon>Eukaryota</taxon>
        <taxon>Viridiplantae</taxon>
        <taxon>Chlorophyta</taxon>
        <taxon>core chlorophytes</taxon>
        <taxon>Chlorophyceae</taxon>
        <taxon>CS clade</taxon>
        <taxon>Chlamydomonadales</taxon>
        <taxon>Volvocaceae</taxon>
        <taxon>Volvox</taxon>
    </lineage>
</organism>
<dbReference type="GO" id="GO:0097552">
    <property type="term" value="P:mitochondrial double-strand break repair via homologous recombination"/>
    <property type="evidence" value="ECO:0007669"/>
    <property type="project" value="TreeGrafter"/>
</dbReference>
<evidence type="ECO:0000256" key="1">
    <source>
        <dbReference type="ARBA" id="ARBA00022801"/>
    </source>
</evidence>
<feature type="non-terminal residue" evidence="3">
    <location>
        <position position="1"/>
    </location>
</feature>
<dbReference type="InParanoid" id="D8TIU9"/>
<dbReference type="RefSeq" id="XP_002946502.1">
    <property type="nucleotide sequence ID" value="XM_002946456.1"/>
</dbReference>
<accession>D8TIU9</accession>
<dbReference type="InterPro" id="IPR004843">
    <property type="entry name" value="Calcineurin-like_PHP"/>
</dbReference>
<dbReference type="CDD" id="cd00840">
    <property type="entry name" value="MPP_Mre11_N"/>
    <property type="match status" value="1"/>
</dbReference>
<dbReference type="GO" id="GO:0000723">
    <property type="term" value="P:telomere maintenance"/>
    <property type="evidence" value="ECO:0007669"/>
    <property type="project" value="TreeGrafter"/>
</dbReference>
<evidence type="ECO:0000259" key="2">
    <source>
        <dbReference type="SMART" id="SM01347"/>
    </source>
</evidence>
<reference evidence="3 4" key="1">
    <citation type="journal article" date="2010" name="Science">
        <title>Genomic analysis of organismal complexity in the multicellular green alga Volvox carteri.</title>
        <authorList>
            <person name="Prochnik S.E."/>
            <person name="Umen J."/>
            <person name="Nedelcu A.M."/>
            <person name="Hallmann A."/>
            <person name="Miller S.M."/>
            <person name="Nishii I."/>
            <person name="Ferris P."/>
            <person name="Kuo A."/>
            <person name="Mitros T."/>
            <person name="Fritz-Laylin L.K."/>
            <person name="Hellsten U."/>
            <person name="Chapman J."/>
            <person name="Simakov O."/>
            <person name="Rensing S.A."/>
            <person name="Terry A."/>
            <person name="Pangilinan J."/>
            <person name="Kapitonov V."/>
            <person name="Jurka J."/>
            <person name="Salamov A."/>
            <person name="Shapiro H."/>
            <person name="Schmutz J."/>
            <person name="Grimwood J."/>
            <person name="Lindquist E."/>
            <person name="Lucas S."/>
            <person name="Grigoriev I.V."/>
            <person name="Schmitt R."/>
            <person name="Kirk D."/>
            <person name="Rokhsar D.S."/>
        </authorList>
    </citation>
    <scope>NUCLEOTIDE SEQUENCE [LARGE SCALE GENOMIC DNA]</scope>
    <source>
        <strain evidence="4">f. Nagariensis / Eve</strain>
    </source>
</reference>
<dbReference type="GO" id="GO:0042138">
    <property type="term" value="P:meiotic DNA double-strand break formation"/>
    <property type="evidence" value="ECO:0007669"/>
    <property type="project" value="TreeGrafter"/>
</dbReference>
<dbReference type="InterPro" id="IPR029052">
    <property type="entry name" value="Metallo-depent_PP-like"/>
</dbReference>
<dbReference type="AlphaFoldDB" id="D8TIU9"/>
<gene>
    <name evidence="3" type="ORF">VOLCADRAFT_55838</name>
</gene>
<dbReference type="FunCoup" id="D8TIU9">
    <property type="interactions" value="1512"/>
</dbReference>
<evidence type="ECO:0000313" key="3">
    <source>
        <dbReference type="EMBL" id="EFJ52429.1"/>
    </source>
</evidence>
<dbReference type="GO" id="GO:0030145">
    <property type="term" value="F:manganese ion binding"/>
    <property type="evidence" value="ECO:0007669"/>
    <property type="project" value="InterPro"/>
</dbReference>
<dbReference type="KEGG" id="vcn:VOLCADRAFT_55838"/>